<protein>
    <recommendedName>
        <fullName evidence="3">DUF3108 domain-containing protein</fullName>
    </recommendedName>
</protein>
<comment type="caution">
    <text evidence="1">The sequence shown here is derived from an EMBL/GenBank/DDBJ whole genome shotgun (WGS) entry which is preliminary data.</text>
</comment>
<gene>
    <name evidence="1" type="ORF">KXJ70_04765</name>
</gene>
<evidence type="ECO:0000313" key="2">
    <source>
        <dbReference type="Proteomes" id="UP001166291"/>
    </source>
</evidence>
<dbReference type="RefSeq" id="WP_219042298.1">
    <property type="nucleotide sequence ID" value="NZ_JAHWDQ010000001.1"/>
</dbReference>
<dbReference type="Proteomes" id="UP001166291">
    <property type="component" value="Unassembled WGS sequence"/>
</dbReference>
<evidence type="ECO:0000313" key="1">
    <source>
        <dbReference type="EMBL" id="MBW2940073.1"/>
    </source>
</evidence>
<name>A0ABS6VPW5_9GAMM</name>
<sequence length="257" mass="28515">MVTKAQFAACFIVSIAASLLGSEEARAEVDGFQDSYFAEVNGSTWILQLAPNKTFQSLVTAKLQMGDTRERYLLMGGLSGNQISGSYKPILGTTATFDGERRFEIKRLSENSLRLSLKDKSGKTGQQFDFTSNAAQTPIDTAIIGTWLTIAEPEGNLDKPYSGEQWAVRFMEDGTLCEDSYTVDTRKPQVEQDPCLNAQARRWKAVDGKIYTADNEENWALQFNYRLMGGRMVVSYPGGKRRVANMADGLRLSADSR</sequence>
<keyword evidence="2" id="KW-1185">Reference proteome</keyword>
<reference evidence="1" key="1">
    <citation type="submission" date="2021-07" db="EMBL/GenBank/DDBJ databases">
        <title>Zhongshania sp. CAU 1632 isolated from seawater.</title>
        <authorList>
            <person name="Kim W."/>
        </authorList>
    </citation>
    <scope>NUCLEOTIDE SEQUENCE</scope>
    <source>
        <strain evidence="1">CAU 1632</strain>
    </source>
</reference>
<evidence type="ECO:0008006" key="3">
    <source>
        <dbReference type="Google" id="ProtNLM"/>
    </source>
</evidence>
<organism evidence="1 2">
    <name type="scientific">Zhongshania aquimaris</name>
    <dbReference type="NCBI Taxonomy" id="2857107"/>
    <lineage>
        <taxon>Bacteria</taxon>
        <taxon>Pseudomonadati</taxon>
        <taxon>Pseudomonadota</taxon>
        <taxon>Gammaproteobacteria</taxon>
        <taxon>Cellvibrionales</taxon>
        <taxon>Spongiibacteraceae</taxon>
        <taxon>Zhongshania</taxon>
    </lineage>
</organism>
<proteinExistence type="predicted"/>
<dbReference type="EMBL" id="JAHWDQ010000001">
    <property type="protein sequence ID" value="MBW2940073.1"/>
    <property type="molecule type" value="Genomic_DNA"/>
</dbReference>
<accession>A0ABS6VPW5</accession>